<gene>
    <name evidence="6" type="ORF">A3H38_05480</name>
</gene>
<evidence type="ECO:0000313" key="7">
    <source>
        <dbReference type="Proteomes" id="UP000176938"/>
    </source>
</evidence>
<dbReference type="InterPro" id="IPR006035">
    <property type="entry name" value="Ureohydrolase"/>
</dbReference>
<feature type="binding site" evidence="4">
    <location>
        <position position="126"/>
    </location>
    <ligand>
        <name>Mn(2+)</name>
        <dbReference type="ChEBI" id="CHEBI:29035"/>
        <label>2</label>
    </ligand>
</feature>
<feature type="binding site" evidence="4">
    <location>
        <position position="205"/>
    </location>
    <ligand>
        <name>Mn(2+)</name>
        <dbReference type="ChEBI" id="CHEBI:29035"/>
        <label>1</label>
    </ligand>
</feature>
<proteinExistence type="inferred from homology"/>
<feature type="binding site" evidence="4">
    <location>
        <position position="101"/>
    </location>
    <ligand>
        <name>Mn(2+)</name>
        <dbReference type="ChEBI" id="CHEBI:29035"/>
        <label>1</label>
    </ligand>
</feature>
<dbReference type="CDD" id="cd11593">
    <property type="entry name" value="Agmatinase-like_2"/>
    <property type="match status" value="1"/>
</dbReference>
<dbReference type="PANTHER" id="PTHR11358:SF26">
    <property type="entry name" value="GUANIDINO ACID HYDROLASE, MITOCHONDRIAL"/>
    <property type="match status" value="1"/>
</dbReference>
<keyword evidence="3 5" id="KW-0378">Hydrolase</keyword>
<dbReference type="NCBIfam" id="TIGR01230">
    <property type="entry name" value="agmatinase"/>
    <property type="match status" value="1"/>
</dbReference>
<feature type="binding site" evidence="4">
    <location>
        <position position="124"/>
    </location>
    <ligand>
        <name>Mn(2+)</name>
        <dbReference type="ChEBI" id="CHEBI:29035"/>
        <label>2</label>
    </ligand>
</feature>
<protein>
    <submittedName>
        <fullName evidence="6">Agmatinase</fullName>
    </submittedName>
</protein>
<organism evidence="6 7">
    <name type="scientific">candidate division WOR-1 bacterium RIFCSPLOWO2_02_FULL_46_20</name>
    <dbReference type="NCBI Taxonomy" id="1802567"/>
    <lineage>
        <taxon>Bacteria</taxon>
        <taxon>Bacillati</taxon>
        <taxon>Saganbacteria</taxon>
    </lineage>
</organism>
<dbReference type="AlphaFoldDB" id="A0A1F4REP4"/>
<dbReference type="EMBL" id="METP01000017">
    <property type="protein sequence ID" value="OGC06608.1"/>
    <property type="molecule type" value="Genomic_DNA"/>
</dbReference>
<evidence type="ECO:0000256" key="1">
    <source>
        <dbReference type="ARBA" id="ARBA00009227"/>
    </source>
</evidence>
<name>A0A1F4REP4_UNCSA</name>
<dbReference type="Pfam" id="PF00491">
    <property type="entry name" value="Arginase"/>
    <property type="match status" value="1"/>
</dbReference>
<dbReference type="InterPro" id="IPR020855">
    <property type="entry name" value="Ureohydrolase_Mn_BS"/>
</dbReference>
<feature type="binding site" evidence="4">
    <location>
        <position position="128"/>
    </location>
    <ligand>
        <name>Mn(2+)</name>
        <dbReference type="ChEBI" id="CHEBI:29035"/>
        <label>1</label>
    </ligand>
</feature>
<dbReference type="PROSITE" id="PS01053">
    <property type="entry name" value="ARGINASE_1"/>
    <property type="match status" value="1"/>
</dbReference>
<dbReference type="PIRSF" id="PIRSF036979">
    <property type="entry name" value="Arginase"/>
    <property type="match status" value="1"/>
</dbReference>
<dbReference type="GO" id="GO:0033389">
    <property type="term" value="P:putrescine biosynthetic process from arginine, via agmatine"/>
    <property type="evidence" value="ECO:0007669"/>
    <property type="project" value="TreeGrafter"/>
</dbReference>
<feature type="binding site" evidence="4">
    <location>
        <position position="203"/>
    </location>
    <ligand>
        <name>Mn(2+)</name>
        <dbReference type="ChEBI" id="CHEBI:29035"/>
        <label>1</label>
    </ligand>
</feature>
<dbReference type="InterPro" id="IPR005925">
    <property type="entry name" value="Agmatinase-rel"/>
</dbReference>
<evidence type="ECO:0000256" key="5">
    <source>
        <dbReference type="RuleBase" id="RU003684"/>
    </source>
</evidence>
<dbReference type="GO" id="GO:0046872">
    <property type="term" value="F:metal ion binding"/>
    <property type="evidence" value="ECO:0007669"/>
    <property type="project" value="UniProtKB-KW"/>
</dbReference>
<evidence type="ECO:0000256" key="2">
    <source>
        <dbReference type="ARBA" id="ARBA00022723"/>
    </source>
</evidence>
<dbReference type="PROSITE" id="PS51409">
    <property type="entry name" value="ARGINASE_2"/>
    <property type="match status" value="1"/>
</dbReference>
<dbReference type="SUPFAM" id="SSF52768">
    <property type="entry name" value="Arginase/deacetylase"/>
    <property type="match status" value="1"/>
</dbReference>
<accession>A0A1F4REP4</accession>
<evidence type="ECO:0000313" key="6">
    <source>
        <dbReference type="EMBL" id="OGC06608.1"/>
    </source>
</evidence>
<evidence type="ECO:0000256" key="4">
    <source>
        <dbReference type="PIRSR" id="PIRSR036979-1"/>
    </source>
</evidence>
<dbReference type="Proteomes" id="UP000176938">
    <property type="component" value="Unassembled WGS sequence"/>
</dbReference>
<keyword evidence="4" id="KW-0464">Manganese</keyword>
<comment type="similarity">
    <text evidence="1">Belongs to the arginase family. Agmatinase subfamily.</text>
</comment>
<dbReference type="PANTHER" id="PTHR11358">
    <property type="entry name" value="ARGINASE/AGMATINASE"/>
    <property type="match status" value="1"/>
</dbReference>
<comment type="caution">
    <text evidence="6">The sequence shown here is derived from an EMBL/GenBank/DDBJ whole genome shotgun (WGS) entry which is preliminary data.</text>
</comment>
<sequence length="274" mass="30826">MFFQQFLDIETEYRGYKKARFVVVPVPHEATTSYGTGAKRGPDAILRASRHIENFDEELGCEIYRQAPIHTLQPVAVKRLESRIAALLRDEKIPVILGGEHSLTTLGLKPIKKFYNNISVLQLDAHADLRDSYQGRKDSHACVMRRVLEICPAVQVGQRSISGEEWKFAKKTGQFRKIHWAGKLRALPEIVRQLSSNVYISIDVDVFDPGIVPAVGTPEPGGLSWYEVLEILKKVCSAKNVVGFDVVELSPRRDDLVSDFTVAKLVYKLMGYVS</sequence>
<comment type="cofactor">
    <cofactor evidence="4">
        <name>Mn(2+)</name>
        <dbReference type="ChEBI" id="CHEBI:29035"/>
    </cofactor>
    <text evidence="4">Binds 2 manganese ions per subunit.</text>
</comment>
<reference evidence="6 7" key="1">
    <citation type="journal article" date="2016" name="Nat. Commun.">
        <title>Thousands of microbial genomes shed light on interconnected biogeochemical processes in an aquifer system.</title>
        <authorList>
            <person name="Anantharaman K."/>
            <person name="Brown C.T."/>
            <person name="Hug L.A."/>
            <person name="Sharon I."/>
            <person name="Castelle C.J."/>
            <person name="Probst A.J."/>
            <person name="Thomas B.C."/>
            <person name="Singh A."/>
            <person name="Wilkins M.J."/>
            <person name="Karaoz U."/>
            <person name="Brodie E.L."/>
            <person name="Williams K.H."/>
            <person name="Hubbard S.S."/>
            <person name="Banfield J.F."/>
        </authorList>
    </citation>
    <scope>NUCLEOTIDE SEQUENCE [LARGE SCALE GENOMIC DNA]</scope>
</reference>
<keyword evidence="2 4" id="KW-0479">Metal-binding</keyword>
<dbReference type="InterPro" id="IPR023696">
    <property type="entry name" value="Ureohydrolase_dom_sf"/>
</dbReference>
<evidence type="ECO:0000256" key="3">
    <source>
        <dbReference type="ARBA" id="ARBA00022801"/>
    </source>
</evidence>
<dbReference type="Gene3D" id="3.40.800.10">
    <property type="entry name" value="Ureohydrolase domain"/>
    <property type="match status" value="1"/>
</dbReference>
<dbReference type="GO" id="GO:0008783">
    <property type="term" value="F:agmatinase activity"/>
    <property type="evidence" value="ECO:0007669"/>
    <property type="project" value="TreeGrafter"/>
</dbReference>